<dbReference type="SUPFAM" id="SSF52540">
    <property type="entry name" value="P-loop containing nucleoside triphosphate hydrolases"/>
    <property type="match status" value="1"/>
</dbReference>
<evidence type="ECO:0000313" key="2">
    <source>
        <dbReference type="EMBL" id="EGG15212.1"/>
    </source>
</evidence>
<dbReference type="Gene3D" id="3.40.50.300">
    <property type="entry name" value="P-loop containing nucleotide triphosphate hydrolases"/>
    <property type="match status" value="1"/>
</dbReference>
<accession>F4Q943</accession>
<keyword evidence="3" id="KW-1185">Reference proteome</keyword>
<reference evidence="3" key="1">
    <citation type="journal article" date="2011" name="Genome Res.">
        <title>Phylogeny-wide analysis of social amoeba genomes highlights ancient origins for complex intercellular communication.</title>
        <authorList>
            <person name="Heidel A.J."/>
            <person name="Lawal H.M."/>
            <person name="Felder M."/>
            <person name="Schilde C."/>
            <person name="Helps N.R."/>
            <person name="Tunggal B."/>
            <person name="Rivero F."/>
            <person name="John U."/>
            <person name="Schleicher M."/>
            <person name="Eichinger L."/>
            <person name="Platzer M."/>
            <person name="Noegel A.A."/>
            <person name="Schaap P."/>
            <person name="Gloeckner G."/>
        </authorList>
    </citation>
    <scope>NUCLEOTIDE SEQUENCE [LARGE SCALE GENOMIC DNA]</scope>
    <source>
        <strain evidence="3">SH3</strain>
    </source>
</reference>
<dbReference type="InterPro" id="IPR001806">
    <property type="entry name" value="Small_GTPase"/>
</dbReference>
<sequence>MTEARTTWLSGLDVAIVGNLGVGKHTFIQSFLNSPIVRAATETPTNIEITNQLDNHVKWNYQFCNLQTKFNLRLKPSNTSKDSNSSGDHPPIINQLICGGFYNFLNILFILFDVTNLQSFENLKDWYDEANQYSISHFDTVIVGTKRDLVDQRKITREQANDYALGLGSSYFEVGQDDDDGTCIDRVYSIITKHLYENICKDMIAPSEKFLYLELDSISSPPQSTKSTTTTIKDQLFYSVYRLKYIQNNIFKQITKIHSDLNVHVVRGIGMPNIEFWCTNRYINVLKYYQKTKLPIEFNCIIKSITKLSSILRMPNNLELLQYIVENIGRNLKQKDKNRIMNEVMVGGDLSMVQYLYSQEYYWTNEGLRMAITFNHLDIIKFIIEKSGDVKIKEWFDLTDQSLEMCIGVAKSYNRKEIENILKKKQSLKFKLSNMFKN</sequence>
<protein>
    <submittedName>
        <fullName evidence="2">Uncharacterized protein</fullName>
    </submittedName>
</protein>
<dbReference type="Pfam" id="PF00071">
    <property type="entry name" value="Ras"/>
    <property type="match status" value="1"/>
</dbReference>
<dbReference type="AlphaFoldDB" id="F4Q943"/>
<dbReference type="InterPro" id="IPR027417">
    <property type="entry name" value="P-loop_NTPase"/>
</dbReference>
<dbReference type="PROSITE" id="PS51419">
    <property type="entry name" value="RAB"/>
    <property type="match status" value="1"/>
</dbReference>
<name>F4Q943_CACFS</name>
<dbReference type="STRING" id="1054147.F4Q943"/>
<evidence type="ECO:0000313" key="3">
    <source>
        <dbReference type="Proteomes" id="UP000007797"/>
    </source>
</evidence>
<keyword evidence="1" id="KW-0547">Nucleotide-binding</keyword>
<dbReference type="GO" id="GO:0005525">
    <property type="term" value="F:GTP binding"/>
    <property type="evidence" value="ECO:0007669"/>
    <property type="project" value="InterPro"/>
</dbReference>
<gene>
    <name evidence="2" type="ORF">DFA_10042</name>
</gene>
<dbReference type="SUPFAM" id="SSF48403">
    <property type="entry name" value="Ankyrin repeat"/>
    <property type="match status" value="1"/>
</dbReference>
<dbReference type="EMBL" id="GL883026">
    <property type="protein sequence ID" value="EGG15212.1"/>
    <property type="molecule type" value="Genomic_DNA"/>
</dbReference>
<proteinExistence type="predicted"/>
<dbReference type="RefSeq" id="XP_004351932.1">
    <property type="nucleotide sequence ID" value="XM_004351880.1"/>
</dbReference>
<dbReference type="GO" id="GO:0003924">
    <property type="term" value="F:GTPase activity"/>
    <property type="evidence" value="ECO:0007669"/>
    <property type="project" value="InterPro"/>
</dbReference>
<dbReference type="SMART" id="SM00175">
    <property type="entry name" value="RAB"/>
    <property type="match status" value="1"/>
</dbReference>
<evidence type="ECO:0000256" key="1">
    <source>
        <dbReference type="ARBA" id="ARBA00022741"/>
    </source>
</evidence>
<dbReference type="KEGG" id="dfa:DFA_10042"/>
<organism evidence="2 3">
    <name type="scientific">Cavenderia fasciculata</name>
    <name type="common">Slime mold</name>
    <name type="synonym">Dictyostelium fasciculatum</name>
    <dbReference type="NCBI Taxonomy" id="261658"/>
    <lineage>
        <taxon>Eukaryota</taxon>
        <taxon>Amoebozoa</taxon>
        <taxon>Evosea</taxon>
        <taxon>Eumycetozoa</taxon>
        <taxon>Dictyostelia</taxon>
        <taxon>Acytosteliales</taxon>
        <taxon>Cavenderiaceae</taxon>
        <taxon>Cavenderia</taxon>
    </lineage>
</organism>
<dbReference type="OrthoDB" id="23985at2759"/>
<dbReference type="Proteomes" id="UP000007797">
    <property type="component" value="Unassembled WGS sequence"/>
</dbReference>
<dbReference type="GeneID" id="14867052"/>
<dbReference type="PANTHER" id="PTHR47978">
    <property type="match status" value="1"/>
</dbReference>
<dbReference type="InterPro" id="IPR036770">
    <property type="entry name" value="Ankyrin_rpt-contain_sf"/>
</dbReference>